<accession>A0A1W2AQ05</accession>
<evidence type="ECO:0000313" key="3">
    <source>
        <dbReference type="Proteomes" id="UP000192678"/>
    </source>
</evidence>
<sequence>MKEEIKLYRNFKKTRTLLLSSLGICILLALVILYSIGLFDGEMKVKPAVFSTGAFLIMLFLTIKCLLSLKDKSPLIEFSKEMFIGKTTPISKAVGQVDWIDVNDIQLQKMGGDTLVVVTIGNTDKYEGRISKMLWNMAFDKPSQQLQLMYSSSEVDIEPKPLFDLFISFWESANKKN</sequence>
<protein>
    <submittedName>
        <fullName evidence="2">Uncharacterized protein</fullName>
    </submittedName>
</protein>
<dbReference type="RefSeq" id="WP_084287359.1">
    <property type="nucleotide sequence ID" value="NZ_FWYB01000001.1"/>
</dbReference>
<keyword evidence="3" id="KW-1185">Reference proteome</keyword>
<dbReference type="OrthoDB" id="772159at2"/>
<dbReference type="STRING" id="475255.SAMN04488101_101821"/>
<feature type="transmembrane region" description="Helical" evidence="1">
    <location>
        <begin position="48"/>
        <end position="67"/>
    </location>
</feature>
<dbReference type="AlphaFoldDB" id="A0A1W2AQ05"/>
<keyword evidence="1" id="KW-0472">Membrane</keyword>
<organism evidence="2 3">
    <name type="scientific">Pedobacter nyackensis</name>
    <dbReference type="NCBI Taxonomy" id="475255"/>
    <lineage>
        <taxon>Bacteria</taxon>
        <taxon>Pseudomonadati</taxon>
        <taxon>Bacteroidota</taxon>
        <taxon>Sphingobacteriia</taxon>
        <taxon>Sphingobacteriales</taxon>
        <taxon>Sphingobacteriaceae</taxon>
        <taxon>Pedobacter</taxon>
    </lineage>
</organism>
<dbReference type="Proteomes" id="UP000192678">
    <property type="component" value="Unassembled WGS sequence"/>
</dbReference>
<name>A0A1W2AQ05_9SPHI</name>
<keyword evidence="1" id="KW-0812">Transmembrane</keyword>
<evidence type="ECO:0000256" key="1">
    <source>
        <dbReference type="SAM" id="Phobius"/>
    </source>
</evidence>
<gene>
    <name evidence="2" type="ORF">SAMN04488101_101821</name>
</gene>
<proteinExistence type="predicted"/>
<reference evidence="2 3" key="1">
    <citation type="submission" date="2017-04" db="EMBL/GenBank/DDBJ databases">
        <authorList>
            <person name="Afonso C.L."/>
            <person name="Miller P.J."/>
            <person name="Scott M.A."/>
            <person name="Spackman E."/>
            <person name="Goraichik I."/>
            <person name="Dimitrov K.M."/>
            <person name="Suarez D.L."/>
            <person name="Swayne D.E."/>
        </authorList>
    </citation>
    <scope>NUCLEOTIDE SEQUENCE [LARGE SCALE GENOMIC DNA]</scope>
    <source>
        <strain evidence="2 3">DSM 19625</strain>
    </source>
</reference>
<dbReference type="EMBL" id="FWYB01000001">
    <property type="protein sequence ID" value="SMC62612.1"/>
    <property type="molecule type" value="Genomic_DNA"/>
</dbReference>
<feature type="transmembrane region" description="Helical" evidence="1">
    <location>
        <begin position="16"/>
        <end position="36"/>
    </location>
</feature>
<evidence type="ECO:0000313" key="2">
    <source>
        <dbReference type="EMBL" id="SMC62612.1"/>
    </source>
</evidence>
<keyword evidence="1" id="KW-1133">Transmembrane helix</keyword>